<protein>
    <submittedName>
        <fullName evidence="2">Type IV pilin protein</fullName>
    </submittedName>
</protein>
<keyword evidence="1" id="KW-1133">Transmembrane helix</keyword>
<dbReference type="InterPro" id="IPR045584">
    <property type="entry name" value="Pilin-like"/>
</dbReference>
<dbReference type="Gene3D" id="3.30.700.10">
    <property type="entry name" value="Glycoprotein, Type 4 Pilin"/>
    <property type="match status" value="1"/>
</dbReference>
<proteinExistence type="predicted"/>
<dbReference type="SUPFAM" id="SSF54523">
    <property type="entry name" value="Pili subunits"/>
    <property type="match status" value="1"/>
</dbReference>
<keyword evidence="3" id="KW-1185">Reference proteome</keyword>
<gene>
    <name evidence="2" type="ORF">IM725_04385</name>
</gene>
<dbReference type="Pfam" id="PF16732">
    <property type="entry name" value="ComP_DUS"/>
    <property type="match status" value="1"/>
</dbReference>
<accession>A0ABR9SBZ2</accession>
<dbReference type="EMBL" id="JADDOJ010000011">
    <property type="protein sequence ID" value="MBE7939811.1"/>
    <property type="molecule type" value="Genomic_DNA"/>
</dbReference>
<dbReference type="Proteomes" id="UP000715965">
    <property type="component" value="Unassembled WGS sequence"/>
</dbReference>
<comment type="caution">
    <text evidence="2">The sequence shown here is derived from an EMBL/GenBank/DDBJ whole genome shotgun (WGS) entry which is preliminary data.</text>
</comment>
<evidence type="ECO:0000313" key="3">
    <source>
        <dbReference type="Proteomes" id="UP000715965"/>
    </source>
</evidence>
<dbReference type="PROSITE" id="PS00409">
    <property type="entry name" value="PROKAR_NTER_METHYL"/>
    <property type="match status" value="1"/>
</dbReference>
<dbReference type="NCBIfam" id="TIGR02532">
    <property type="entry name" value="IV_pilin_GFxxxE"/>
    <property type="match status" value="1"/>
</dbReference>
<dbReference type="Pfam" id="PF07963">
    <property type="entry name" value="N_methyl"/>
    <property type="match status" value="1"/>
</dbReference>
<name>A0ABR9SBZ2_9BURK</name>
<reference evidence="2 3" key="1">
    <citation type="submission" date="2020-10" db="EMBL/GenBank/DDBJ databases">
        <title>Draft genome of Ramlibacter aquaticus LMG 30558.</title>
        <authorList>
            <person name="Props R."/>
        </authorList>
    </citation>
    <scope>NUCLEOTIDE SEQUENCE [LARGE SCALE GENOMIC DNA]</scope>
    <source>
        <strain evidence="2 3">LMG 30558</strain>
    </source>
</reference>
<dbReference type="InterPro" id="IPR012902">
    <property type="entry name" value="N_methyl_site"/>
</dbReference>
<sequence length="143" mass="15514">MRPPPQPAPRGFSLIELMVAVAIVALLASLAYPSYLQQIRKGRRADAKQALLDLAARQERFYTVNNRWATTPADLGYAPADFPLDVQSAGGLSYRLTINVDNSTGSYTATAAPQGPQQADTCASFILDHMGLQSVTGNDERCW</sequence>
<dbReference type="InterPro" id="IPR031982">
    <property type="entry name" value="PilE-like"/>
</dbReference>
<evidence type="ECO:0000313" key="2">
    <source>
        <dbReference type="EMBL" id="MBE7939811.1"/>
    </source>
</evidence>
<organism evidence="2 3">
    <name type="scientific">Ramlibacter aquaticus</name>
    <dbReference type="NCBI Taxonomy" id="2780094"/>
    <lineage>
        <taxon>Bacteria</taxon>
        <taxon>Pseudomonadati</taxon>
        <taxon>Pseudomonadota</taxon>
        <taxon>Betaproteobacteria</taxon>
        <taxon>Burkholderiales</taxon>
        <taxon>Comamonadaceae</taxon>
        <taxon>Ramlibacter</taxon>
    </lineage>
</organism>
<keyword evidence="1" id="KW-0472">Membrane</keyword>
<keyword evidence="1" id="KW-0812">Transmembrane</keyword>
<feature type="transmembrane region" description="Helical" evidence="1">
    <location>
        <begin position="12"/>
        <end position="35"/>
    </location>
</feature>
<dbReference type="RefSeq" id="WP_193779358.1">
    <property type="nucleotide sequence ID" value="NZ_JADDOJ010000011.1"/>
</dbReference>
<evidence type="ECO:0000256" key="1">
    <source>
        <dbReference type="SAM" id="Phobius"/>
    </source>
</evidence>